<dbReference type="InterPro" id="IPR050799">
    <property type="entry name" value="ZIP_Transporter"/>
</dbReference>
<keyword evidence="15" id="KW-1185">Reference proteome</keyword>
<proteinExistence type="inferred from homology"/>
<feature type="transmembrane region" description="Helical" evidence="13">
    <location>
        <begin position="794"/>
        <end position="815"/>
    </location>
</feature>
<dbReference type="InterPro" id="IPR003689">
    <property type="entry name" value="ZIP"/>
</dbReference>
<evidence type="ECO:0000256" key="5">
    <source>
        <dbReference type="ARBA" id="ARBA00022989"/>
    </source>
</evidence>
<feature type="compositionally biased region" description="Basic and acidic residues" evidence="12">
    <location>
        <begin position="532"/>
        <end position="567"/>
    </location>
</feature>
<dbReference type="GO" id="GO:0005385">
    <property type="term" value="F:zinc ion transmembrane transporter activity"/>
    <property type="evidence" value="ECO:0007669"/>
    <property type="project" value="TreeGrafter"/>
</dbReference>
<dbReference type="GO" id="GO:0030003">
    <property type="term" value="P:intracellular monoatomic cation homeostasis"/>
    <property type="evidence" value="ECO:0007669"/>
    <property type="project" value="TreeGrafter"/>
</dbReference>
<feature type="region of interest" description="Disordered" evidence="12">
    <location>
        <begin position="461"/>
        <end position="488"/>
    </location>
</feature>
<evidence type="ECO:0000256" key="3">
    <source>
        <dbReference type="ARBA" id="ARBA00022475"/>
    </source>
</evidence>
<evidence type="ECO:0000256" key="10">
    <source>
        <dbReference type="ARBA" id="ARBA00041704"/>
    </source>
</evidence>
<dbReference type="PANTHER" id="PTHR12191:SF22">
    <property type="entry name" value="ZINC TRANSPORTER ZIP6"/>
    <property type="match status" value="1"/>
</dbReference>
<feature type="compositionally biased region" description="Basic residues" evidence="12">
    <location>
        <begin position="521"/>
        <end position="531"/>
    </location>
</feature>
<reference evidence="14" key="1">
    <citation type="submission" date="2022-02" db="EMBL/GenBank/DDBJ databases">
        <title>Atlantic sturgeon de novo genome assembly.</title>
        <authorList>
            <person name="Stock M."/>
            <person name="Klopp C."/>
            <person name="Guiguen Y."/>
            <person name="Cabau C."/>
            <person name="Parinello H."/>
            <person name="Santidrian Yebra-Pimentel E."/>
            <person name="Kuhl H."/>
            <person name="Dirks R.P."/>
            <person name="Guessner J."/>
            <person name="Wuertz S."/>
            <person name="Du K."/>
            <person name="Schartl M."/>
        </authorList>
    </citation>
    <scope>NUCLEOTIDE SEQUENCE</scope>
    <source>
        <strain evidence="14">STURGEONOMICS-FGT-2020</strain>
        <tissue evidence="14">Whole blood</tissue>
    </source>
</reference>
<evidence type="ECO:0000256" key="4">
    <source>
        <dbReference type="ARBA" id="ARBA00022692"/>
    </source>
</evidence>
<evidence type="ECO:0000313" key="14">
    <source>
        <dbReference type="EMBL" id="KAK1172476.1"/>
    </source>
</evidence>
<evidence type="ECO:0000256" key="1">
    <source>
        <dbReference type="ARBA" id="ARBA00004651"/>
    </source>
</evidence>
<feature type="transmembrane region" description="Helical" evidence="13">
    <location>
        <begin position="728"/>
        <end position="749"/>
    </location>
</feature>
<evidence type="ECO:0000256" key="11">
    <source>
        <dbReference type="ARBA" id="ARBA00042779"/>
    </source>
</evidence>
<feature type="transmembrane region" description="Helical" evidence="13">
    <location>
        <begin position="498"/>
        <end position="520"/>
    </location>
</feature>
<evidence type="ECO:0000256" key="13">
    <source>
        <dbReference type="SAM" id="Phobius"/>
    </source>
</evidence>
<keyword evidence="6 13" id="KW-0472">Membrane</keyword>
<organism evidence="14 15">
    <name type="scientific">Acipenser oxyrinchus oxyrinchus</name>
    <dbReference type="NCBI Taxonomy" id="40147"/>
    <lineage>
        <taxon>Eukaryota</taxon>
        <taxon>Metazoa</taxon>
        <taxon>Chordata</taxon>
        <taxon>Craniata</taxon>
        <taxon>Vertebrata</taxon>
        <taxon>Euteleostomi</taxon>
        <taxon>Actinopterygii</taxon>
        <taxon>Chondrostei</taxon>
        <taxon>Acipenseriformes</taxon>
        <taxon>Acipenseridae</taxon>
        <taxon>Acipenser</taxon>
    </lineage>
</organism>
<sequence>MTSCKSITNIAIITAQGAKTKKSNEKSSRGSSLALCEQLREPPLENTACLLEIQLPKMALVRWLPVAMLLFLFMVCKGRYHSDTDVECNNVAEYSARDHLLKSGPEMIQAIDTQAAEHMQKHHLEILFNRYGENGSIAIEGLKKLLESIGLDRIKKVPVRDGHFEHEHEDHHQRGHNHHPHHHPHLHHHPYQHKIPASKKGAETPKIIRNNLTASKKTEDSNSHHNLYAKKVIHEISTTLVYTTNILLKSSEIRDRRSVDHPSEAAGLSTTAGTGFAKRDVLETTKHSPVSSLLVPGEHSEPAQVGKDEYMHTDDHDHHEHLEKECFNASRILSSHGMNMEAVLTYVEFSYLCPALLNQIDSRSCIQHTAYLRKPDDHSHDDHEADHTNSDTSQKPNSIEAAWIGGFVSITIISLLSLLGVILIPLMNRVFFKFLLSFLVALAVGTLSGDAFLHLIPHSQGSHNHNHSAHPGNDSDHHHHHAVGGGEEGDLDSVWKGLTALGGVYFMFLTEHFITLGKMYKDKKQKNQKKRDHTEESLGVDDKQPSKEECQDIKQNNDLEGKIDSNTKDQSQFAHQQPPDTPEEEEVMLAPVLSQDGSNEYTAQGCENKCHSHFHDTIGQADDLHHHHHDYHHILHHHHSQNHHPHSHSHHYSREQFKGAGIATLAWMVIMGDGLHNFSDGLAIGAAFTEGISSGLSTSVAVFCHELPHELGDFAVLLKAGMTVKQAILYNMLSAMMAYLGMITGILIGHYAENISMWIFALTAGLFMYVALVDMVPEMLHNDAGDHGFSHCGYFLLQNAGILLGFSIMLVIAIFEDKILLDIKL</sequence>
<protein>
    <recommendedName>
        <fullName evidence="9">Zinc transporter ZIP6</fullName>
    </recommendedName>
    <alternativeName>
        <fullName evidence="11">Solute carrier family 39 member 6</fullName>
    </alternativeName>
    <alternativeName>
        <fullName evidence="10">Zrt- and Irt-like protein 6</fullName>
    </alternativeName>
</protein>
<keyword evidence="4 13" id="KW-0812">Transmembrane</keyword>
<evidence type="ECO:0000256" key="9">
    <source>
        <dbReference type="ARBA" id="ARBA00039393"/>
    </source>
</evidence>
<dbReference type="Pfam" id="PF02535">
    <property type="entry name" value="Zip"/>
    <property type="match status" value="2"/>
</dbReference>
<dbReference type="Proteomes" id="UP001230051">
    <property type="component" value="Unassembled WGS sequence"/>
</dbReference>
<evidence type="ECO:0000256" key="8">
    <source>
        <dbReference type="ARBA" id="ARBA00034634"/>
    </source>
</evidence>
<comment type="caution">
    <text evidence="14">The sequence shown here is derived from an EMBL/GenBank/DDBJ whole genome shotgun (WGS) entry which is preliminary data.</text>
</comment>
<dbReference type="AlphaFoldDB" id="A0AAD8GE18"/>
<comment type="similarity">
    <text evidence="2">Belongs to the ZIP transporter (TC 2.A.5) family.</text>
</comment>
<dbReference type="GO" id="GO:0140410">
    <property type="term" value="F:monoatomic cation:bicarbonate symporter activity"/>
    <property type="evidence" value="ECO:0007669"/>
    <property type="project" value="TreeGrafter"/>
</dbReference>
<evidence type="ECO:0000256" key="12">
    <source>
        <dbReference type="SAM" id="MobiDB-lite"/>
    </source>
</evidence>
<dbReference type="GO" id="GO:0005886">
    <property type="term" value="C:plasma membrane"/>
    <property type="evidence" value="ECO:0007669"/>
    <property type="project" value="UniProtKB-SubCell"/>
</dbReference>
<keyword evidence="7" id="KW-0325">Glycoprotein</keyword>
<feature type="compositionally biased region" description="Basic and acidic residues" evidence="12">
    <location>
        <begin position="375"/>
        <end position="389"/>
    </location>
</feature>
<feature type="transmembrane region" description="Helical" evidence="13">
    <location>
        <begin position="434"/>
        <end position="456"/>
    </location>
</feature>
<feature type="region of interest" description="Disordered" evidence="12">
    <location>
        <begin position="521"/>
        <end position="585"/>
    </location>
</feature>
<feature type="transmembrane region" description="Helical" evidence="13">
    <location>
        <begin position="755"/>
        <end position="773"/>
    </location>
</feature>
<evidence type="ECO:0000256" key="6">
    <source>
        <dbReference type="ARBA" id="ARBA00023136"/>
    </source>
</evidence>
<keyword evidence="3" id="KW-1003">Cell membrane</keyword>
<keyword evidence="5 13" id="KW-1133">Transmembrane helix</keyword>
<evidence type="ECO:0000256" key="2">
    <source>
        <dbReference type="ARBA" id="ARBA00006939"/>
    </source>
</evidence>
<feature type="region of interest" description="Disordered" evidence="12">
    <location>
        <begin position="375"/>
        <end position="395"/>
    </location>
</feature>
<comment type="catalytic activity">
    <reaction evidence="8">
        <text>Zn(2+)(in) = Zn(2+)(out)</text>
        <dbReference type="Rhea" id="RHEA:29351"/>
        <dbReference type="ChEBI" id="CHEBI:29105"/>
    </reaction>
</comment>
<name>A0AAD8GE18_ACIOX</name>
<feature type="compositionally biased region" description="Basic residues" evidence="12">
    <location>
        <begin position="173"/>
        <end position="192"/>
    </location>
</feature>
<evidence type="ECO:0000256" key="7">
    <source>
        <dbReference type="ARBA" id="ARBA00023180"/>
    </source>
</evidence>
<feature type="transmembrane region" description="Helical" evidence="13">
    <location>
        <begin position="402"/>
        <end position="427"/>
    </location>
</feature>
<evidence type="ECO:0000313" key="15">
    <source>
        <dbReference type="Proteomes" id="UP001230051"/>
    </source>
</evidence>
<feature type="region of interest" description="Disordered" evidence="12">
    <location>
        <begin position="165"/>
        <end position="200"/>
    </location>
</feature>
<gene>
    <name evidence="14" type="primary">SLC39A6</name>
    <name evidence="14" type="ORF">AOXY_G5061</name>
</gene>
<dbReference type="PANTHER" id="PTHR12191">
    <property type="entry name" value="SOLUTE CARRIER FAMILY 39"/>
    <property type="match status" value="1"/>
</dbReference>
<comment type="subcellular location">
    <subcellularLocation>
        <location evidence="1">Cell membrane</location>
        <topology evidence="1">Multi-pass membrane protein</topology>
    </subcellularLocation>
</comment>
<accession>A0AAD8GE18</accession>
<dbReference type="GO" id="GO:0071578">
    <property type="term" value="P:zinc ion import across plasma membrane"/>
    <property type="evidence" value="ECO:0007669"/>
    <property type="project" value="TreeGrafter"/>
</dbReference>
<dbReference type="EMBL" id="JAGXEW010000004">
    <property type="protein sequence ID" value="KAK1172476.1"/>
    <property type="molecule type" value="Genomic_DNA"/>
</dbReference>